<evidence type="ECO:0000256" key="3">
    <source>
        <dbReference type="ARBA" id="ARBA00023125"/>
    </source>
</evidence>
<dbReference type="CDD" id="cd17535">
    <property type="entry name" value="REC_NarL-like"/>
    <property type="match status" value="1"/>
</dbReference>
<dbReference type="InterPro" id="IPR011006">
    <property type="entry name" value="CheY-like_superfamily"/>
</dbReference>
<dbReference type="InterPro" id="IPR001789">
    <property type="entry name" value="Sig_transdc_resp-reg_receiver"/>
</dbReference>
<evidence type="ECO:0000259" key="7">
    <source>
        <dbReference type="PROSITE" id="PS50110"/>
    </source>
</evidence>
<organism evidence="8 9">
    <name type="scientific">Streptomyces yokosukanensis</name>
    <dbReference type="NCBI Taxonomy" id="67386"/>
    <lineage>
        <taxon>Bacteria</taxon>
        <taxon>Bacillati</taxon>
        <taxon>Actinomycetota</taxon>
        <taxon>Actinomycetes</taxon>
        <taxon>Kitasatosporales</taxon>
        <taxon>Streptomycetaceae</taxon>
        <taxon>Streptomyces</taxon>
    </lineage>
</organism>
<keyword evidence="1 5" id="KW-0597">Phosphoprotein</keyword>
<dbReference type="RefSeq" id="WP_067132530.1">
    <property type="nucleotide sequence ID" value="NZ_KQ948221.1"/>
</dbReference>
<feature type="domain" description="HTH luxR-type" evidence="6">
    <location>
        <begin position="165"/>
        <end position="230"/>
    </location>
</feature>
<dbReference type="GO" id="GO:0003677">
    <property type="term" value="F:DNA binding"/>
    <property type="evidence" value="ECO:0007669"/>
    <property type="project" value="UniProtKB-KW"/>
</dbReference>
<feature type="modified residue" description="4-aspartylphosphate" evidence="5">
    <location>
        <position position="71"/>
    </location>
</feature>
<evidence type="ECO:0000256" key="2">
    <source>
        <dbReference type="ARBA" id="ARBA00023015"/>
    </source>
</evidence>
<name>A0A101NWZ2_9ACTN</name>
<protein>
    <submittedName>
        <fullName evidence="8">LuxR family transcriptional regulator</fullName>
    </submittedName>
</protein>
<dbReference type="SUPFAM" id="SSF52172">
    <property type="entry name" value="CheY-like"/>
    <property type="match status" value="1"/>
</dbReference>
<dbReference type="SUPFAM" id="SSF46894">
    <property type="entry name" value="C-terminal effector domain of the bipartite response regulators"/>
    <property type="match status" value="1"/>
</dbReference>
<dbReference type="AlphaFoldDB" id="A0A101NWZ2"/>
<dbReference type="EMBL" id="LMWN01000046">
    <property type="protein sequence ID" value="KUN00820.1"/>
    <property type="molecule type" value="Genomic_DNA"/>
</dbReference>
<dbReference type="Proteomes" id="UP000053127">
    <property type="component" value="Unassembled WGS sequence"/>
</dbReference>
<accession>A0A101NWZ2</accession>
<feature type="domain" description="Response regulatory" evidence="7">
    <location>
        <begin position="20"/>
        <end position="139"/>
    </location>
</feature>
<reference evidence="8 9" key="1">
    <citation type="submission" date="2015-10" db="EMBL/GenBank/DDBJ databases">
        <title>Draft genome sequence of Streptomyces yokosukanensis DSM 40224, type strain for the species Streptomyces yokosukanensis.</title>
        <authorList>
            <person name="Ruckert C."/>
            <person name="Winkler A."/>
            <person name="Kalinowski J."/>
            <person name="Kampfer P."/>
            <person name="Glaeser S."/>
        </authorList>
    </citation>
    <scope>NUCLEOTIDE SEQUENCE [LARGE SCALE GENOMIC DNA]</scope>
    <source>
        <strain evidence="8 9">DSM 40224</strain>
    </source>
</reference>
<keyword evidence="2" id="KW-0805">Transcription regulation</keyword>
<dbReference type="PRINTS" id="PR00038">
    <property type="entry name" value="HTHLUXR"/>
</dbReference>
<dbReference type="PROSITE" id="PS00622">
    <property type="entry name" value="HTH_LUXR_1"/>
    <property type="match status" value="1"/>
</dbReference>
<evidence type="ECO:0000256" key="1">
    <source>
        <dbReference type="ARBA" id="ARBA00022553"/>
    </source>
</evidence>
<dbReference type="InterPro" id="IPR000792">
    <property type="entry name" value="Tscrpt_reg_LuxR_C"/>
</dbReference>
<dbReference type="PROSITE" id="PS50043">
    <property type="entry name" value="HTH_LUXR_2"/>
    <property type="match status" value="1"/>
</dbReference>
<keyword evidence="9" id="KW-1185">Reference proteome</keyword>
<dbReference type="GO" id="GO:0000160">
    <property type="term" value="P:phosphorelay signal transduction system"/>
    <property type="evidence" value="ECO:0007669"/>
    <property type="project" value="InterPro"/>
</dbReference>
<evidence type="ECO:0000313" key="9">
    <source>
        <dbReference type="Proteomes" id="UP000053127"/>
    </source>
</evidence>
<dbReference type="PANTHER" id="PTHR43214">
    <property type="entry name" value="TWO-COMPONENT RESPONSE REGULATOR"/>
    <property type="match status" value="1"/>
</dbReference>
<dbReference type="GO" id="GO:0006355">
    <property type="term" value="P:regulation of DNA-templated transcription"/>
    <property type="evidence" value="ECO:0007669"/>
    <property type="project" value="InterPro"/>
</dbReference>
<evidence type="ECO:0000256" key="4">
    <source>
        <dbReference type="ARBA" id="ARBA00023163"/>
    </source>
</evidence>
<keyword evidence="3" id="KW-0238">DNA-binding</keyword>
<gene>
    <name evidence="8" type="ORF">AQI95_33060</name>
</gene>
<proteinExistence type="predicted"/>
<dbReference type="CDD" id="cd06170">
    <property type="entry name" value="LuxR_C_like"/>
    <property type="match status" value="1"/>
</dbReference>
<dbReference type="Pfam" id="PF00072">
    <property type="entry name" value="Response_reg"/>
    <property type="match status" value="1"/>
</dbReference>
<dbReference type="InterPro" id="IPR039420">
    <property type="entry name" value="WalR-like"/>
</dbReference>
<evidence type="ECO:0000313" key="8">
    <source>
        <dbReference type="EMBL" id="KUN00820.1"/>
    </source>
</evidence>
<dbReference type="InterPro" id="IPR058245">
    <property type="entry name" value="NreC/VraR/RcsB-like_REC"/>
</dbReference>
<dbReference type="SMART" id="SM00421">
    <property type="entry name" value="HTH_LUXR"/>
    <property type="match status" value="1"/>
</dbReference>
<dbReference type="SMART" id="SM00448">
    <property type="entry name" value="REC"/>
    <property type="match status" value="1"/>
</dbReference>
<keyword evidence="4" id="KW-0804">Transcription</keyword>
<dbReference type="PROSITE" id="PS50110">
    <property type="entry name" value="RESPONSE_REGULATORY"/>
    <property type="match status" value="1"/>
</dbReference>
<dbReference type="Gene3D" id="3.40.50.2300">
    <property type="match status" value="1"/>
</dbReference>
<dbReference type="PANTHER" id="PTHR43214:SF24">
    <property type="entry name" value="TRANSCRIPTIONAL REGULATORY PROTEIN NARL-RELATED"/>
    <property type="match status" value="1"/>
</dbReference>
<sequence length="236" mass="25708">MTSAAADDVTDVTDVIDVIDVVIADDQELVRAGFEMILDAQPGIRVVGVARDGVECVDLARRLKPHVVLVDIRMPRLDGLEVTRTLMGERTGDRALNVVVITTFDQDDYVRDALRYGACGFLLKDASPALLAEAVRAASRGDALVSPAVTVRLLRQLRGASTGERPREEAGLSVRETEIARLVAVGRTNQEIGEELFLSLSSVKTYLARIQSKTDARNRVEVAAWAWEHGVVTSRS</sequence>
<evidence type="ECO:0000256" key="5">
    <source>
        <dbReference type="PROSITE-ProRule" id="PRU00169"/>
    </source>
</evidence>
<dbReference type="STRING" id="67386.AQI95_33060"/>
<evidence type="ECO:0000259" key="6">
    <source>
        <dbReference type="PROSITE" id="PS50043"/>
    </source>
</evidence>
<dbReference type="InterPro" id="IPR016032">
    <property type="entry name" value="Sig_transdc_resp-reg_C-effctor"/>
</dbReference>
<dbReference type="OrthoDB" id="9808843at2"/>
<dbReference type="Pfam" id="PF00196">
    <property type="entry name" value="GerE"/>
    <property type="match status" value="1"/>
</dbReference>
<comment type="caution">
    <text evidence="8">The sequence shown here is derived from an EMBL/GenBank/DDBJ whole genome shotgun (WGS) entry which is preliminary data.</text>
</comment>